<evidence type="ECO:0000313" key="1">
    <source>
        <dbReference type="EMBL" id="GCE75259.1"/>
    </source>
</evidence>
<protein>
    <submittedName>
        <fullName evidence="1">Uncharacterized protein</fullName>
    </submittedName>
</protein>
<gene>
    <name evidence="1" type="ORF">CBZ_03150</name>
</gene>
<comment type="caution">
    <text evidence="1">The sequence shown here is derived from an EMBL/GenBank/DDBJ whole genome shotgun (WGS) entry which is preliminary data.</text>
</comment>
<organism evidence="1 2">
    <name type="scientific">Cellulomonas biazotea</name>
    <dbReference type="NCBI Taxonomy" id="1709"/>
    <lineage>
        <taxon>Bacteria</taxon>
        <taxon>Bacillati</taxon>
        <taxon>Actinomycetota</taxon>
        <taxon>Actinomycetes</taxon>
        <taxon>Micrococcales</taxon>
        <taxon>Cellulomonadaceae</taxon>
        <taxon>Cellulomonas</taxon>
    </lineage>
</organism>
<dbReference type="EMBL" id="BIMR01000018">
    <property type="protein sequence ID" value="GCE75259.1"/>
    <property type="molecule type" value="Genomic_DNA"/>
</dbReference>
<proteinExistence type="predicted"/>
<dbReference type="Proteomes" id="UP000289954">
    <property type="component" value="Unassembled WGS sequence"/>
</dbReference>
<reference evidence="1 2" key="1">
    <citation type="submission" date="2019-01" db="EMBL/GenBank/DDBJ databases">
        <title>Draft genome sequence of Cellulomonas takizawaensis strain TKZ-21.</title>
        <authorList>
            <person name="Yamamura H."/>
            <person name="Hayashi T."/>
            <person name="Hamada M."/>
            <person name="Serisawa Y."/>
            <person name="Matsuyama K."/>
            <person name="Nakagawa Y."/>
            <person name="Otoguro M."/>
            <person name="Yanagida F."/>
            <person name="Hayakawa M."/>
        </authorList>
    </citation>
    <scope>NUCLEOTIDE SEQUENCE [LARGE SCALE GENOMIC DNA]</scope>
    <source>
        <strain evidence="1 2">NBRC12680</strain>
    </source>
</reference>
<dbReference type="RefSeq" id="WP_130779887.1">
    <property type="nucleotide sequence ID" value="NZ_BIMR01000018.1"/>
</dbReference>
<dbReference type="OrthoDB" id="3253805at2"/>
<accession>A0A402DM97</accession>
<dbReference type="PROSITE" id="PS51257">
    <property type="entry name" value="PROKAR_LIPOPROTEIN"/>
    <property type="match status" value="1"/>
</dbReference>
<evidence type="ECO:0000313" key="2">
    <source>
        <dbReference type="Proteomes" id="UP000289954"/>
    </source>
</evidence>
<dbReference type="AlphaFoldDB" id="A0A402DM97"/>
<sequence>MSLTRLAGSGVLAATLLLSACTGQPDDGGEGAAGRYDDPLDLPLESRSVDLFLYGAAVDTFMAECMAEKGHEYTVGTWDLSRPALPAFTSLGYPNLDPEIVRTHGYRASQDPREVTPPAPLESVVPAGEEDAYTLAQQECTDASREVVPDIAESANILRRLDSRSREAALDDAEVASSIDRWRACVTRSDPPLGDPSGDPDHFRVSVLTAVDARDHPGEVDTMTAQAPADEVEAATIDVRCRRESGYDDAYFSAVGEAQERLASEYSDALQGVDQSMSDIQQAIEHYVIERQGR</sequence>
<keyword evidence="2" id="KW-1185">Reference proteome</keyword>
<name>A0A402DM97_9CELL</name>